<name>A0AAN6NW77_9PEZI</name>
<feature type="compositionally biased region" description="Basic residues" evidence="1">
    <location>
        <begin position="149"/>
        <end position="164"/>
    </location>
</feature>
<dbReference type="Proteomes" id="UP001303222">
    <property type="component" value="Unassembled WGS sequence"/>
</dbReference>
<dbReference type="AlphaFoldDB" id="A0AAN6NW77"/>
<evidence type="ECO:0000313" key="2">
    <source>
        <dbReference type="EMBL" id="KAK3953215.1"/>
    </source>
</evidence>
<reference evidence="2" key="2">
    <citation type="submission" date="2023-06" db="EMBL/GenBank/DDBJ databases">
        <authorList>
            <consortium name="Lawrence Berkeley National Laboratory"/>
            <person name="Mondo S.J."/>
            <person name="Hensen N."/>
            <person name="Bonometti L."/>
            <person name="Westerberg I."/>
            <person name="Brannstrom I.O."/>
            <person name="Guillou S."/>
            <person name="Cros-Aarteil S."/>
            <person name="Calhoun S."/>
            <person name="Haridas S."/>
            <person name="Kuo A."/>
            <person name="Pangilinan J."/>
            <person name="Riley R."/>
            <person name="Labutti K."/>
            <person name="Andreopoulos B."/>
            <person name="Lipzen A."/>
            <person name="Chen C."/>
            <person name="Yanf M."/>
            <person name="Daum C."/>
            <person name="Ng V."/>
            <person name="Clum A."/>
            <person name="Steindorff A."/>
            <person name="Ohm R."/>
            <person name="Martin F."/>
            <person name="Silar P."/>
            <person name="Natvig D."/>
            <person name="Lalanne C."/>
            <person name="Gautier V."/>
            <person name="Ament-Velasquez S.L."/>
            <person name="Kruys A."/>
            <person name="Hutchinson M.I."/>
            <person name="Powell A.J."/>
            <person name="Barry K."/>
            <person name="Miller A.N."/>
            <person name="Grigoriev I.V."/>
            <person name="Debuchy R."/>
            <person name="Gladieux P."/>
            <person name="Thoren M.H."/>
            <person name="Johannesson H."/>
        </authorList>
    </citation>
    <scope>NUCLEOTIDE SEQUENCE</scope>
    <source>
        <strain evidence="2">CBS 626.80</strain>
    </source>
</reference>
<evidence type="ECO:0000313" key="3">
    <source>
        <dbReference type="Proteomes" id="UP001303222"/>
    </source>
</evidence>
<protein>
    <submittedName>
        <fullName evidence="2">Uncharacterized protein</fullName>
    </submittedName>
</protein>
<feature type="compositionally biased region" description="Gly residues" evidence="1">
    <location>
        <begin position="114"/>
        <end position="123"/>
    </location>
</feature>
<organism evidence="2 3">
    <name type="scientific">Pseudoneurospora amorphoporcata</name>
    <dbReference type="NCBI Taxonomy" id="241081"/>
    <lineage>
        <taxon>Eukaryota</taxon>
        <taxon>Fungi</taxon>
        <taxon>Dikarya</taxon>
        <taxon>Ascomycota</taxon>
        <taxon>Pezizomycotina</taxon>
        <taxon>Sordariomycetes</taxon>
        <taxon>Sordariomycetidae</taxon>
        <taxon>Sordariales</taxon>
        <taxon>Sordariaceae</taxon>
        <taxon>Pseudoneurospora</taxon>
    </lineage>
</organism>
<gene>
    <name evidence="2" type="ORF">QBC32DRAFT_397286</name>
</gene>
<accession>A0AAN6NW77</accession>
<dbReference type="EMBL" id="MU859109">
    <property type="protein sequence ID" value="KAK3953215.1"/>
    <property type="molecule type" value="Genomic_DNA"/>
</dbReference>
<reference evidence="2" key="1">
    <citation type="journal article" date="2023" name="Mol. Phylogenet. Evol.">
        <title>Genome-scale phylogeny and comparative genomics of the fungal order Sordariales.</title>
        <authorList>
            <person name="Hensen N."/>
            <person name="Bonometti L."/>
            <person name="Westerberg I."/>
            <person name="Brannstrom I.O."/>
            <person name="Guillou S."/>
            <person name="Cros-Aarteil S."/>
            <person name="Calhoun S."/>
            <person name="Haridas S."/>
            <person name="Kuo A."/>
            <person name="Mondo S."/>
            <person name="Pangilinan J."/>
            <person name="Riley R."/>
            <person name="LaButti K."/>
            <person name="Andreopoulos B."/>
            <person name="Lipzen A."/>
            <person name="Chen C."/>
            <person name="Yan M."/>
            <person name="Daum C."/>
            <person name="Ng V."/>
            <person name="Clum A."/>
            <person name="Steindorff A."/>
            <person name="Ohm R.A."/>
            <person name="Martin F."/>
            <person name="Silar P."/>
            <person name="Natvig D.O."/>
            <person name="Lalanne C."/>
            <person name="Gautier V."/>
            <person name="Ament-Velasquez S.L."/>
            <person name="Kruys A."/>
            <person name="Hutchinson M.I."/>
            <person name="Powell A.J."/>
            <person name="Barry K."/>
            <person name="Miller A.N."/>
            <person name="Grigoriev I.V."/>
            <person name="Debuchy R."/>
            <person name="Gladieux P."/>
            <person name="Hiltunen Thoren M."/>
            <person name="Johannesson H."/>
        </authorList>
    </citation>
    <scope>NUCLEOTIDE SEQUENCE</scope>
    <source>
        <strain evidence="2">CBS 626.80</strain>
    </source>
</reference>
<feature type="compositionally biased region" description="Gly residues" evidence="1">
    <location>
        <begin position="75"/>
        <end position="103"/>
    </location>
</feature>
<evidence type="ECO:0000256" key="1">
    <source>
        <dbReference type="SAM" id="MobiDB-lite"/>
    </source>
</evidence>
<sequence length="164" mass="17346">MGNLDWPIYVCGKEKFPSEPQRTPCALNCGQWQIGRYDSNEYCRDVHCGICIQMMQQQGRIATAPWTDPNVSQRYGGGGGQVNPYGGYGGGGGGQVVDPGYGGQNPIPPPVPAGFGGGGGGGENPDPKNPFAGGAPLPAFLREDEEKKGSKKSKGKKSSHRKHR</sequence>
<comment type="caution">
    <text evidence="2">The sequence shown here is derived from an EMBL/GenBank/DDBJ whole genome shotgun (WGS) entry which is preliminary data.</text>
</comment>
<keyword evidence="3" id="KW-1185">Reference proteome</keyword>
<proteinExistence type="predicted"/>
<feature type="region of interest" description="Disordered" evidence="1">
    <location>
        <begin position="72"/>
        <end position="164"/>
    </location>
</feature>